<organism evidence="3 4">
    <name type="scientific">Molorchus minor</name>
    <dbReference type="NCBI Taxonomy" id="1323400"/>
    <lineage>
        <taxon>Eukaryota</taxon>
        <taxon>Metazoa</taxon>
        <taxon>Ecdysozoa</taxon>
        <taxon>Arthropoda</taxon>
        <taxon>Hexapoda</taxon>
        <taxon>Insecta</taxon>
        <taxon>Pterygota</taxon>
        <taxon>Neoptera</taxon>
        <taxon>Endopterygota</taxon>
        <taxon>Coleoptera</taxon>
        <taxon>Polyphaga</taxon>
        <taxon>Cucujiformia</taxon>
        <taxon>Chrysomeloidea</taxon>
        <taxon>Cerambycidae</taxon>
        <taxon>Lamiinae</taxon>
        <taxon>Monochamini</taxon>
        <taxon>Molorchus</taxon>
    </lineage>
</organism>
<name>A0ABQ9JHU2_9CUCU</name>
<evidence type="ECO:0000313" key="3">
    <source>
        <dbReference type="EMBL" id="KAJ8977472.1"/>
    </source>
</evidence>
<feature type="region of interest" description="Disordered" evidence="1">
    <location>
        <begin position="150"/>
        <end position="169"/>
    </location>
</feature>
<proteinExistence type="predicted"/>
<dbReference type="PANTHER" id="PTHR48277">
    <property type="entry name" value="MITOCHONDRIAL RIBOSOMAL PROTEIN S5"/>
    <property type="match status" value="1"/>
</dbReference>
<gene>
    <name evidence="3" type="ORF">NQ317_001754</name>
</gene>
<evidence type="ECO:0000256" key="1">
    <source>
        <dbReference type="SAM" id="MobiDB-lite"/>
    </source>
</evidence>
<dbReference type="EMBL" id="JAPWTJ010000540">
    <property type="protein sequence ID" value="KAJ8977472.1"/>
    <property type="molecule type" value="Genomic_DNA"/>
</dbReference>
<accession>A0ABQ9JHU2</accession>
<dbReference type="Proteomes" id="UP001162164">
    <property type="component" value="Unassembled WGS sequence"/>
</dbReference>
<dbReference type="InterPro" id="IPR000851">
    <property type="entry name" value="Ribosomal_uS5"/>
</dbReference>
<evidence type="ECO:0000313" key="4">
    <source>
        <dbReference type="Proteomes" id="UP001162164"/>
    </source>
</evidence>
<reference evidence="3" key="1">
    <citation type="journal article" date="2023" name="Insect Mol. Biol.">
        <title>Genome sequencing provides insights into the evolution of gene families encoding plant cell wall-degrading enzymes in longhorned beetles.</title>
        <authorList>
            <person name="Shin N.R."/>
            <person name="Okamura Y."/>
            <person name="Kirsch R."/>
            <person name="Pauchet Y."/>
        </authorList>
    </citation>
    <scope>NUCLEOTIDE SEQUENCE</scope>
    <source>
        <strain evidence="3">MMC_N1</strain>
    </source>
</reference>
<protein>
    <recommendedName>
        <fullName evidence="2">Small ribosomal subunit protein uS5m N-terminal domain-containing protein</fullName>
    </recommendedName>
</protein>
<feature type="domain" description="Small ribosomal subunit protein uS5m N-terminal" evidence="2">
    <location>
        <begin position="50"/>
        <end position="167"/>
    </location>
</feature>
<evidence type="ECO:0000259" key="2">
    <source>
        <dbReference type="Pfam" id="PF21251"/>
    </source>
</evidence>
<keyword evidence="4" id="KW-1185">Reference proteome</keyword>
<dbReference type="Pfam" id="PF21251">
    <property type="entry name" value="Ribosomal_uS5m_N"/>
    <property type="match status" value="1"/>
</dbReference>
<sequence length="188" mass="21281">MAINLLNVTKTFKTLILNSRCRISPTIIHTTDKDPRKWNIFYNPTRNTNFFNRLPAQDLWKGITSVSNAGRKRGRGKRVSKSKIKDLNRGQVIGVGKANIVWPGLSTPIIRGKELVEQQQLPEDPERETKLNQLRDQMGTVKRTKLSPIERGWSGTKMPGRSIGPPDPVGEDLFEGFDTKSLRTENCI</sequence>
<dbReference type="InterPro" id="IPR048584">
    <property type="entry name" value="Ribosomal_uS5m_N"/>
</dbReference>
<comment type="caution">
    <text evidence="3">The sequence shown here is derived from an EMBL/GenBank/DDBJ whole genome shotgun (WGS) entry which is preliminary data.</text>
</comment>
<dbReference type="PANTHER" id="PTHR48277:SF1">
    <property type="entry name" value="MITOCHONDRIAL RIBOSOMAL PROTEIN S5"/>
    <property type="match status" value="1"/>
</dbReference>